<evidence type="ECO:0000256" key="4">
    <source>
        <dbReference type="ARBA" id="ARBA00022840"/>
    </source>
</evidence>
<dbReference type="SMART" id="SM00382">
    <property type="entry name" value="AAA"/>
    <property type="match status" value="1"/>
</dbReference>
<dbReference type="EMBL" id="BAAAQK010000009">
    <property type="protein sequence ID" value="GAA1851085.1"/>
    <property type="molecule type" value="Genomic_DNA"/>
</dbReference>
<dbReference type="InterPro" id="IPR052156">
    <property type="entry name" value="BCAA_Transport_ATP-bd_LivF"/>
</dbReference>
<evidence type="ECO:0000256" key="5">
    <source>
        <dbReference type="ARBA" id="ARBA00022970"/>
    </source>
</evidence>
<gene>
    <name evidence="7" type="ORF">GCM10009836_33840</name>
</gene>
<protein>
    <submittedName>
        <fullName evidence="7">ABC transporter ATP-binding protein</fullName>
    </submittedName>
</protein>
<sequence length="245" mass="25924">MTTDVMLEVEALRLAYGDLTAVWEVGLTVPRGTTVALVGRNGAGKTTTLSGIAGLLRAHSGTVRLEGTDVTQLPAHERARLGLSFVQEGKRVFRDLSVRQNLQLGFFGRRTPRRQAGRLMDEMCTRFPPLAEKLAQPAGSLSGGQQQMLAIAQALVNRPSVLLLDEPSSGLAPVIVDEVLALVAGLKADGLSILIVSESGEELLDGVADQVVVLDQGRSTLTRSAADITADDITRAMGMGASTRP</sequence>
<name>A0ABN2N403_9PSEU</name>
<evidence type="ECO:0000313" key="8">
    <source>
        <dbReference type="Proteomes" id="UP001500449"/>
    </source>
</evidence>
<dbReference type="PANTHER" id="PTHR43820">
    <property type="entry name" value="HIGH-AFFINITY BRANCHED-CHAIN AMINO ACID TRANSPORT ATP-BINDING PROTEIN LIVF"/>
    <property type="match status" value="1"/>
</dbReference>
<dbReference type="PANTHER" id="PTHR43820:SF4">
    <property type="entry name" value="HIGH-AFFINITY BRANCHED-CHAIN AMINO ACID TRANSPORT ATP-BINDING PROTEIN LIVF"/>
    <property type="match status" value="1"/>
</dbReference>
<dbReference type="Pfam" id="PF00005">
    <property type="entry name" value="ABC_tran"/>
    <property type="match status" value="1"/>
</dbReference>
<keyword evidence="5" id="KW-0029">Amino-acid transport</keyword>
<dbReference type="CDD" id="cd03224">
    <property type="entry name" value="ABC_TM1139_LivF_branched"/>
    <property type="match status" value="1"/>
</dbReference>
<keyword evidence="2" id="KW-0813">Transport</keyword>
<proteinExistence type="inferred from homology"/>
<evidence type="ECO:0000313" key="7">
    <source>
        <dbReference type="EMBL" id="GAA1851085.1"/>
    </source>
</evidence>
<dbReference type="Proteomes" id="UP001500449">
    <property type="component" value="Unassembled WGS sequence"/>
</dbReference>
<comment type="similarity">
    <text evidence="1">Belongs to the ABC transporter superfamily.</text>
</comment>
<dbReference type="GO" id="GO:0005524">
    <property type="term" value="F:ATP binding"/>
    <property type="evidence" value="ECO:0007669"/>
    <property type="project" value="UniProtKB-KW"/>
</dbReference>
<evidence type="ECO:0000256" key="1">
    <source>
        <dbReference type="ARBA" id="ARBA00005417"/>
    </source>
</evidence>
<comment type="caution">
    <text evidence="7">The sequence shown here is derived from an EMBL/GenBank/DDBJ whole genome shotgun (WGS) entry which is preliminary data.</text>
</comment>
<dbReference type="InterPro" id="IPR017871">
    <property type="entry name" value="ABC_transporter-like_CS"/>
</dbReference>
<organism evidence="7 8">
    <name type="scientific">Pseudonocardia ailaonensis</name>
    <dbReference type="NCBI Taxonomy" id="367279"/>
    <lineage>
        <taxon>Bacteria</taxon>
        <taxon>Bacillati</taxon>
        <taxon>Actinomycetota</taxon>
        <taxon>Actinomycetes</taxon>
        <taxon>Pseudonocardiales</taxon>
        <taxon>Pseudonocardiaceae</taxon>
        <taxon>Pseudonocardia</taxon>
    </lineage>
</organism>
<dbReference type="RefSeq" id="WP_344417658.1">
    <property type="nucleotide sequence ID" value="NZ_BAAAQK010000009.1"/>
</dbReference>
<dbReference type="PROSITE" id="PS00211">
    <property type="entry name" value="ABC_TRANSPORTER_1"/>
    <property type="match status" value="1"/>
</dbReference>
<accession>A0ABN2N403</accession>
<evidence type="ECO:0000256" key="2">
    <source>
        <dbReference type="ARBA" id="ARBA00022448"/>
    </source>
</evidence>
<keyword evidence="8" id="KW-1185">Reference proteome</keyword>
<keyword evidence="3" id="KW-0547">Nucleotide-binding</keyword>
<dbReference type="InterPro" id="IPR003593">
    <property type="entry name" value="AAA+_ATPase"/>
</dbReference>
<dbReference type="SUPFAM" id="SSF52540">
    <property type="entry name" value="P-loop containing nucleoside triphosphate hydrolases"/>
    <property type="match status" value="1"/>
</dbReference>
<keyword evidence="4 7" id="KW-0067">ATP-binding</keyword>
<reference evidence="7 8" key="1">
    <citation type="journal article" date="2019" name="Int. J. Syst. Evol. Microbiol.">
        <title>The Global Catalogue of Microorganisms (GCM) 10K type strain sequencing project: providing services to taxonomists for standard genome sequencing and annotation.</title>
        <authorList>
            <consortium name="The Broad Institute Genomics Platform"/>
            <consortium name="The Broad Institute Genome Sequencing Center for Infectious Disease"/>
            <person name="Wu L."/>
            <person name="Ma J."/>
        </authorList>
    </citation>
    <scope>NUCLEOTIDE SEQUENCE [LARGE SCALE GENOMIC DNA]</scope>
    <source>
        <strain evidence="7 8">JCM 16009</strain>
    </source>
</reference>
<dbReference type="PROSITE" id="PS50893">
    <property type="entry name" value="ABC_TRANSPORTER_2"/>
    <property type="match status" value="1"/>
</dbReference>
<dbReference type="Gene3D" id="3.40.50.300">
    <property type="entry name" value="P-loop containing nucleotide triphosphate hydrolases"/>
    <property type="match status" value="1"/>
</dbReference>
<dbReference type="InterPro" id="IPR003439">
    <property type="entry name" value="ABC_transporter-like_ATP-bd"/>
</dbReference>
<evidence type="ECO:0000259" key="6">
    <source>
        <dbReference type="PROSITE" id="PS50893"/>
    </source>
</evidence>
<evidence type="ECO:0000256" key="3">
    <source>
        <dbReference type="ARBA" id="ARBA00022741"/>
    </source>
</evidence>
<dbReference type="InterPro" id="IPR027417">
    <property type="entry name" value="P-loop_NTPase"/>
</dbReference>
<feature type="domain" description="ABC transporter" evidence="6">
    <location>
        <begin position="7"/>
        <end position="241"/>
    </location>
</feature>